<protein>
    <submittedName>
        <fullName evidence="1">Uncharacterized protein</fullName>
    </submittedName>
</protein>
<dbReference type="Proteomes" id="UP000245119">
    <property type="component" value="Linkage Group LG1"/>
</dbReference>
<dbReference type="OrthoDB" id="6349794at2759"/>
<reference evidence="1 2" key="1">
    <citation type="submission" date="2018-04" db="EMBL/GenBank/DDBJ databases">
        <title>The genome of golden apple snail Pomacea canaliculata provides insight into stress tolerance and invasive adaptation.</title>
        <authorList>
            <person name="Liu C."/>
            <person name="Liu B."/>
            <person name="Ren Y."/>
            <person name="Zhang Y."/>
            <person name="Wang H."/>
            <person name="Li S."/>
            <person name="Jiang F."/>
            <person name="Yin L."/>
            <person name="Zhang G."/>
            <person name="Qian W."/>
            <person name="Fan W."/>
        </authorList>
    </citation>
    <scope>NUCLEOTIDE SEQUENCE [LARGE SCALE GENOMIC DNA]</scope>
    <source>
        <strain evidence="1">SZHN2017</strain>
        <tissue evidence="1">Muscle</tissue>
    </source>
</reference>
<name>A0A2T7PZC8_POMCA</name>
<evidence type="ECO:0000313" key="1">
    <source>
        <dbReference type="EMBL" id="PVD38771.1"/>
    </source>
</evidence>
<dbReference type="AlphaFoldDB" id="A0A2T7PZC8"/>
<keyword evidence="2" id="KW-1185">Reference proteome</keyword>
<comment type="caution">
    <text evidence="1">The sequence shown here is derived from an EMBL/GenBank/DDBJ whole genome shotgun (WGS) entry which is preliminary data.</text>
</comment>
<gene>
    <name evidence="1" type="ORF">C0Q70_01394</name>
</gene>
<proteinExistence type="predicted"/>
<sequence>MQNRKQNKAEFTILDNLQSETMYVYFLDKFACQVHEPLIKMLVEKWMTVSHFDEAAQCSMTLMLTQLFEHEILPAVPSYILFFVNKYLLNCLSSAQSLELQVRALGCAVVSCLQSFAQSDAFFSRCHAVYVNKKLQIIPYESEEEETGLVLIMVLYYACLMETQLPPSVQILSAVTDVYSRHPGMMHLHQVASKFILFLIASLVMSSHKDTNVLAKQFLLQALMRISDSSSEMKELLSHINSEVASCFKCLFMESLHPDCQKVRSLLQVLTAVMQITSPDPVTGRLNIKLFYHVVAYAGDRDASDTVILKECFACLLGMTKAAAADQALAAGEHLVHHPWKPQLMHALLNSSSDLGLSEHTLQLISQIWREDDFADKKLTSQLLESLKATEVNKENKELFATILEKIQYGCKDKRELQALQSKVLQCNSPKNYNTAVC</sequence>
<accession>A0A2T7PZC8</accession>
<organism evidence="1 2">
    <name type="scientific">Pomacea canaliculata</name>
    <name type="common">Golden apple snail</name>
    <dbReference type="NCBI Taxonomy" id="400727"/>
    <lineage>
        <taxon>Eukaryota</taxon>
        <taxon>Metazoa</taxon>
        <taxon>Spiralia</taxon>
        <taxon>Lophotrochozoa</taxon>
        <taxon>Mollusca</taxon>
        <taxon>Gastropoda</taxon>
        <taxon>Caenogastropoda</taxon>
        <taxon>Architaenioglossa</taxon>
        <taxon>Ampullarioidea</taxon>
        <taxon>Ampullariidae</taxon>
        <taxon>Pomacea</taxon>
    </lineage>
</organism>
<evidence type="ECO:0000313" key="2">
    <source>
        <dbReference type="Proteomes" id="UP000245119"/>
    </source>
</evidence>
<dbReference type="EMBL" id="PZQS01000001">
    <property type="protein sequence ID" value="PVD38771.1"/>
    <property type="molecule type" value="Genomic_DNA"/>
</dbReference>